<dbReference type="Proteomes" id="UP001314205">
    <property type="component" value="Unassembled WGS sequence"/>
</dbReference>
<sequence>MQATKLKILFHFFRTPYVTNTKNKISGLIPKACDNSTNLDTVTVDLFTNDLLQQQRTKFQQNNRLFGDNDIKCYSSETESSKTKEYAEMSSEQINNVILDLLARNKDKQISELINTCSGYRKLVSESTLKKLFRTYSITGKTDKVILLQKYCSIVDPNLYKRNGEFMHYLAKAHCYKGNSEKGLSILSHCYKKYVGLRGFYRIIFRELIQDSVLNRSEATLVIFKKYVLEFSNKLEDNYPLICFWYICWSSTWFSDQMLANELLENSEKLQNIVKDKATTFSINILREYNDDAVLRLLQSLLKYKMMSEYVKVLQVLFGYKLRNRDLRGCREIILNCEALGLSLPANQQGQYIRLLIDNKLTDEKPTPMKIVSKDFKLKF</sequence>
<name>A0AAV1KNA2_9NEOP</name>
<dbReference type="AlphaFoldDB" id="A0AAV1KNA2"/>
<gene>
    <name evidence="1" type="ORF">PARMNEM_LOCUS5744</name>
</gene>
<comment type="caution">
    <text evidence="1">The sequence shown here is derived from an EMBL/GenBank/DDBJ whole genome shotgun (WGS) entry which is preliminary data.</text>
</comment>
<evidence type="ECO:0000313" key="2">
    <source>
        <dbReference type="Proteomes" id="UP001314205"/>
    </source>
</evidence>
<proteinExistence type="predicted"/>
<protein>
    <recommendedName>
        <fullName evidence="3">Pentatricopeptide repeat-containing protein 2, mitochondrial</fullName>
    </recommendedName>
</protein>
<dbReference type="EMBL" id="CAVLGL010000068">
    <property type="protein sequence ID" value="CAK1584526.1"/>
    <property type="molecule type" value="Genomic_DNA"/>
</dbReference>
<evidence type="ECO:0008006" key="3">
    <source>
        <dbReference type="Google" id="ProtNLM"/>
    </source>
</evidence>
<evidence type="ECO:0000313" key="1">
    <source>
        <dbReference type="EMBL" id="CAK1584526.1"/>
    </source>
</evidence>
<organism evidence="1 2">
    <name type="scientific">Parnassius mnemosyne</name>
    <name type="common">clouded apollo</name>
    <dbReference type="NCBI Taxonomy" id="213953"/>
    <lineage>
        <taxon>Eukaryota</taxon>
        <taxon>Metazoa</taxon>
        <taxon>Ecdysozoa</taxon>
        <taxon>Arthropoda</taxon>
        <taxon>Hexapoda</taxon>
        <taxon>Insecta</taxon>
        <taxon>Pterygota</taxon>
        <taxon>Neoptera</taxon>
        <taxon>Endopterygota</taxon>
        <taxon>Lepidoptera</taxon>
        <taxon>Glossata</taxon>
        <taxon>Ditrysia</taxon>
        <taxon>Papilionoidea</taxon>
        <taxon>Papilionidae</taxon>
        <taxon>Parnassiinae</taxon>
        <taxon>Parnassini</taxon>
        <taxon>Parnassius</taxon>
        <taxon>Driopa</taxon>
    </lineage>
</organism>
<accession>A0AAV1KNA2</accession>
<keyword evidence="2" id="KW-1185">Reference proteome</keyword>
<reference evidence="1 2" key="1">
    <citation type="submission" date="2023-11" db="EMBL/GenBank/DDBJ databases">
        <authorList>
            <person name="Hedman E."/>
            <person name="Englund M."/>
            <person name="Stromberg M."/>
            <person name="Nyberg Akerstrom W."/>
            <person name="Nylinder S."/>
            <person name="Jareborg N."/>
            <person name="Kallberg Y."/>
            <person name="Kronander E."/>
        </authorList>
    </citation>
    <scope>NUCLEOTIDE SEQUENCE [LARGE SCALE GENOMIC DNA]</scope>
</reference>